<feature type="region of interest" description="Disordered" evidence="1">
    <location>
        <begin position="1"/>
        <end position="61"/>
    </location>
</feature>
<name>A0ABZ1UAH1_9ACTN</name>
<gene>
    <name evidence="2" type="ORF">OHA16_37000</name>
</gene>
<evidence type="ECO:0000256" key="1">
    <source>
        <dbReference type="SAM" id="MobiDB-lite"/>
    </source>
</evidence>
<dbReference type="Proteomes" id="UP001432222">
    <property type="component" value="Chromosome"/>
</dbReference>
<reference evidence="2" key="1">
    <citation type="submission" date="2022-10" db="EMBL/GenBank/DDBJ databases">
        <title>The complete genomes of actinobacterial strains from the NBC collection.</title>
        <authorList>
            <person name="Joergensen T.S."/>
            <person name="Alvarez Arevalo M."/>
            <person name="Sterndorff E.B."/>
            <person name="Faurdal D."/>
            <person name="Vuksanovic O."/>
            <person name="Mourched A.-S."/>
            <person name="Charusanti P."/>
            <person name="Shaw S."/>
            <person name="Blin K."/>
            <person name="Weber T."/>
        </authorList>
    </citation>
    <scope>NUCLEOTIDE SEQUENCE</scope>
    <source>
        <strain evidence="2">NBC_00222</strain>
    </source>
</reference>
<dbReference type="RefSeq" id="WP_328958649.1">
    <property type="nucleotide sequence ID" value="NZ_CP108110.1"/>
</dbReference>
<evidence type="ECO:0008006" key="4">
    <source>
        <dbReference type="Google" id="ProtNLM"/>
    </source>
</evidence>
<proteinExistence type="predicted"/>
<dbReference type="EMBL" id="CP108110">
    <property type="protein sequence ID" value="WUQ88098.1"/>
    <property type="molecule type" value="Genomic_DNA"/>
</dbReference>
<sequence>MTPSPPNPRPDPDRTTPLVDDEPGCATVLDPTAWGTPVADPGPPPVPPPTPPPPPTPQPYEVRRFGPGVPPAVAAAWHGTPPPPPLRRRTLPWLVPAAVVVALLAVLPTRCRAEPPLTPTGLTVTATPVDGPPCDGTAVFTATVTTDGHPGTVHYRWQRDDGTVSGELLQPVRSGEYRTDLVLSWSFVGHGALHATATVEILSPRSLSATASFDYTCPE</sequence>
<evidence type="ECO:0000313" key="2">
    <source>
        <dbReference type="EMBL" id="WUQ88098.1"/>
    </source>
</evidence>
<feature type="compositionally biased region" description="Pro residues" evidence="1">
    <location>
        <begin position="40"/>
        <end position="58"/>
    </location>
</feature>
<evidence type="ECO:0000313" key="3">
    <source>
        <dbReference type="Proteomes" id="UP001432222"/>
    </source>
</evidence>
<accession>A0ABZ1UAH1</accession>
<protein>
    <recommendedName>
        <fullName evidence="4">Ig-like domain-containing protein</fullName>
    </recommendedName>
</protein>
<keyword evidence="3" id="KW-1185">Reference proteome</keyword>
<organism evidence="2 3">
    <name type="scientific">Kitasatospora purpeofusca</name>
    <dbReference type="NCBI Taxonomy" id="67352"/>
    <lineage>
        <taxon>Bacteria</taxon>
        <taxon>Bacillati</taxon>
        <taxon>Actinomycetota</taxon>
        <taxon>Actinomycetes</taxon>
        <taxon>Kitasatosporales</taxon>
        <taxon>Streptomycetaceae</taxon>
        <taxon>Kitasatospora</taxon>
    </lineage>
</organism>